<dbReference type="GO" id="GO:0032040">
    <property type="term" value="C:small-subunit processome"/>
    <property type="evidence" value="ECO:0007669"/>
    <property type="project" value="TreeGrafter"/>
</dbReference>
<feature type="non-terminal residue" evidence="3">
    <location>
        <position position="1"/>
    </location>
</feature>
<evidence type="ECO:0000313" key="4">
    <source>
        <dbReference type="Proteomes" id="UP000822476"/>
    </source>
</evidence>
<keyword evidence="1" id="KW-1133">Transmembrane helix</keyword>
<keyword evidence="1" id="KW-0812">Transmembrane</keyword>
<protein>
    <recommendedName>
        <fullName evidence="2">U3 small nucleolar RNA-associated protein 20 N-terminal domain-containing protein</fullName>
    </recommendedName>
</protein>
<proteinExistence type="predicted"/>
<evidence type="ECO:0000259" key="2">
    <source>
        <dbReference type="Pfam" id="PF07539"/>
    </source>
</evidence>
<feature type="transmembrane region" description="Helical" evidence="1">
    <location>
        <begin position="316"/>
        <end position="339"/>
    </location>
</feature>
<name>A0A8S9YHC6_9TREM</name>
<dbReference type="PANTHER" id="PTHR17695">
    <property type="entry name" value="SMALL SUBUNIT PROCESSOME COMPONENT 20 HOMOLOG"/>
    <property type="match status" value="1"/>
</dbReference>
<feature type="domain" description="U3 small nucleolar RNA-associated protein 20 N-terminal" evidence="2">
    <location>
        <begin position="328"/>
        <end position="708"/>
    </location>
</feature>
<dbReference type="AlphaFoldDB" id="A0A8S9YHC6"/>
<organism evidence="3 4">
    <name type="scientific">Paragonimus skrjabini miyazakii</name>
    <dbReference type="NCBI Taxonomy" id="59628"/>
    <lineage>
        <taxon>Eukaryota</taxon>
        <taxon>Metazoa</taxon>
        <taxon>Spiralia</taxon>
        <taxon>Lophotrochozoa</taxon>
        <taxon>Platyhelminthes</taxon>
        <taxon>Trematoda</taxon>
        <taxon>Digenea</taxon>
        <taxon>Plagiorchiida</taxon>
        <taxon>Troglotremata</taxon>
        <taxon>Troglotrematidae</taxon>
        <taxon>Paragonimus</taxon>
    </lineage>
</organism>
<evidence type="ECO:0000256" key="1">
    <source>
        <dbReference type="SAM" id="Phobius"/>
    </source>
</evidence>
<sequence>SDLTISDPNSCCLALRVVDVELCSFALPGSPELPTDFANSCCEQLFCCLHCASHQVRLHTLRIFTVVYGLADRSHRSDEVSAVLSVLSRCLSAERLKLDAQSVREFLIPILHLHAHRTGVRGHPVAARLALHHLLGLLHIQLTSTWPGIQEAIASFAELSREQTTIKQSPSVDKPESDINKPIDDWRHVACRLYWSIMEPMLEQVSRQALNNSSGASNAMHSDPEANCRDALLPSRLLMLYRAQPDQDQLVQHSDGLVVTERPVDWFQYYASLWRCLRPQSAGKKTRLLTPLLLQLIEYVCDRDKFMSYTVSIRCVSMNIGVVMLLLVALGLFCTFNNIKSIYQEAEFRRALYELLTNRKPTIQKAAFHCLLAYKNPALNTYKEQLERIIEPRTFRDEIRIFKLDTAISNPAHRAHVAPILLRILYGRLQLSNKAFAPAIFTNLAACSSSEFHMFLEMLLIPLSDDSILPSAHCEQTSTNASTSLVASIRELRDRVRRTCHGKHSSISWPKLQALSKVLNHVLDYMSHRLGTTSLGLDDESPGDSKAHGDADILLRLGLCLIAMVQTVRDLKLSTIEIGRTTCDNQSFRLPAAAQVKRVRSTGVRLLEHLFTSRILLSEHFWDCPERLDAVKDVCLHRSSLNSLLSDSTIVKSHLLLTLALPWSVTSQLANSLLGGAALETLMKLLSFPKLNNSVVECILEVVTNLLFSPGMFNFFQLFTKLG</sequence>
<dbReference type="GO" id="GO:0030686">
    <property type="term" value="C:90S preribosome"/>
    <property type="evidence" value="ECO:0007669"/>
    <property type="project" value="TreeGrafter"/>
</dbReference>
<reference evidence="3" key="1">
    <citation type="submission" date="2019-07" db="EMBL/GenBank/DDBJ databases">
        <title>Annotation for the trematode Paragonimus miyazaki's.</title>
        <authorList>
            <person name="Choi Y.-J."/>
        </authorList>
    </citation>
    <scope>NUCLEOTIDE SEQUENCE</scope>
    <source>
        <strain evidence="3">Japan</strain>
    </source>
</reference>
<comment type="caution">
    <text evidence="3">The sequence shown here is derived from an EMBL/GenBank/DDBJ whole genome shotgun (WGS) entry which is preliminary data.</text>
</comment>
<gene>
    <name evidence="3" type="ORF">EG68_11210</name>
</gene>
<keyword evidence="4" id="KW-1185">Reference proteome</keyword>
<keyword evidence="1" id="KW-0472">Membrane</keyword>
<dbReference type="PANTHER" id="PTHR17695:SF11">
    <property type="entry name" value="SMALL SUBUNIT PROCESSOME COMPONENT 20 HOMOLOG"/>
    <property type="match status" value="1"/>
</dbReference>
<accession>A0A8S9YHC6</accession>
<dbReference type="SUPFAM" id="SSF48371">
    <property type="entry name" value="ARM repeat"/>
    <property type="match status" value="1"/>
</dbReference>
<dbReference type="EMBL" id="JTDE01009382">
    <property type="protein sequence ID" value="KAF7234478.1"/>
    <property type="molecule type" value="Genomic_DNA"/>
</dbReference>
<dbReference type="Proteomes" id="UP000822476">
    <property type="component" value="Unassembled WGS sequence"/>
</dbReference>
<dbReference type="InterPro" id="IPR011430">
    <property type="entry name" value="UTP20_N"/>
</dbReference>
<dbReference type="OrthoDB" id="360653at2759"/>
<dbReference type="InterPro" id="IPR016024">
    <property type="entry name" value="ARM-type_fold"/>
</dbReference>
<evidence type="ECO:0000313" key="3">
    <source>
        <dbReference type="EMBL" id="KAF7234478.1"/>
    </source>
</evidence>
<dbReference type="InterPro" id="IPR052575">
    <property type="entry name" value="SSU_processome_comp_20"/>
</dbReference>
<dbReference type="Pfam" id="PF07539">
    <property type="entry name" value="UTP20_N"/>
    <property type="match status" value="1"/>
</dbReference>